<protein>
    <recommendedName>
        <fullName evidence="5">CRISPR type III-B/RAMP module-associated protein Cmr5</fullName>
    </recommendedName>
</protein>
<keyword evidence="3" id="KW-0963">Cytoplasm</keyword>
<comment type="similarity">
    <text evidence="2">Belongs to the CRISPR system Cmr5 family.</text>
</comment>
<organism evidence="6">
    <name type="scientific">Bellilinea caldifistulae</name>
    <dbReference type="NCBI Taxonomy" id="360411"/>
    <lineage>
        <taxon>Bacteria</taxon>
        <taxon>Bacillati</taxon>
        <taxon>Chloroflexota</taxon>
        <taxon>Anaerolineae</taxon>
        <taxon>Anaerolineales</taxon>
        <taxon>Anaerolineaceae</taxon>
        <taxon>Bellilinea</taxon>
    </lineage>
</organism>
<evidence type="ECO:0000256" key="1">
    <source>
        <dbReference type="ARBA" id="ARBA00004496"/>
    </source>
</evidence>
<evidence type="ECO:0000256" key="2">
    <source>
        <dbReference type="ARBA" id="ARBA00006161"/>
    </source>
</evidence>
<proteinExistence type="inferred from homology"/>
<evidence type="ECO:0000256" key="3">
    <source>
        <dbReference type="ARBA" id="ARBA00022490"/>
    </source>
</evidence>
<reference evidence="6" key="1">
    <citation type="journal article" date="2020" name="mSystems">
        <title>Genome- and Community-Level Interaction Insights into Carbon Utilization and Element Cycling Functions of Hydrothermarchaeota in Hydrothermal Sediment.</title>
        <authorList>
            <person name="Zhou Z."/>
            <person name="Liu Y."/>
            <person name="Xu W."/>
            <person name="Pan J."/>
            <person name="Luo Z.H."/>
            <person name="Li M."/>
        </authorList>
    </citation>
    <scope>NUCLEOTIDE SEQUENCE [LARGE SCALE GENOMIC DNA]</scope>
    <source>
        <strain evidence="6">SpSt-556</strain>
    </source>
</reference>
<comment type="subcellular location">
    <subcellularLocation>
        <location evidence="1">Cytoplasm</location>
    </subcellularLocation>
</comment>
<dbReference type="Gene3D" id="1.10.520.30">
    <property type="entry name" value="AF1862-like domain"/>
    <property type="match status" value="1"/>
</dbReference>
<dbReference type="GO" id="GO:0005737">
    <property type="term" value="C:cytoplasm"/>
    <property type="evidence" value="ECO:0007669"/>
    <property type="project" value="UniProtKB-SubCell"/>
</dbReference>
<evidence type="ECO:0000313" key="6">
    <source>
        <dbReference type="EMBL" id="HGS87955.1"/>
    </source>
</evidence>
<dbReference type="InterPro" id="IPR023101">
    <property type="entry name" value="AF1862-like_dom_sf"/>
</dbReference>
<dbReference type="GO" id="GO:0051607">
    <property type="term" value="P:defense response to virus"/>
    <property type="evidence" value="ECO:0007669"/>
    <property type="project" value="UniProtKB-KW"/>
</dbReference>
<gene>
    <name evidence="6" type="primary">cmr5</name>
    <name evidence="6" type="ORF">ENT17_10085</name>
</gene>
<dbReference type="InterPro" id="IPR010160">
    <property type="entry name" value="CRISPR-assoc_prot_Cmr5"/>
</dbReference>
<sequence>MSENNPSIVRTLEQQGAAHAWQQIQLAMNTAKQKELKSLARSAPASIQSSGLGQTVAFWKSKFKEKPDKEDAHFRAIYKALDEWLSLRMNISETLIKWIALQADSTQYRQATAEALAYLSWYKRFAEAELKGGSNQ</sequence>
<name>A0A7C4L2N9_9CHLR</name>
<dbReference type="AlphaFoldDB" id="A0A7C4L2N9"/>
<comment type="caution">
    <text evidence="6">The sequence shown here is derived from an EMBL/GenBank/DDBJ whole genome shotgun (WGS) entry which is preliminary data.</text>
</comment>
<evidence type="ECO:0000256" key="4">
    <source>
        <dbReference type="ARBA" id="ARBA00023118"/>
    </source>
</evidence>
<evidence type="ECO:0000256" key="5">
    <source>
        <dbReference type="ARBA" id="ARBA00030001"/>
    </source>
</evidence>
<accession>A0A7C4L2N9</accession>
<dbReference type="SUPFAM" id="SSF158568">
    <property type="entry name" value="AF1862-like"/>
    <property type="match status" value="1"/>
</dbReference>
<dbReference type="Pfam" id="PF09701">
    <property type="entry name" value="Cas_Cmr5"/>
    <property type="match status" value="1"/>
</dbReference>
<keyword evidence="4" id="KW-0051">Antiviral defense</keyword>
<dbReference type="EMBL" id="DSXR01000098">
    <property type="protein sequence ID" value="HGS87955.1"/>
    <property type="molecule type" value="Genomic_DNA"/>
</dbReference>
<dbReference type="NCBIfam" id="TIGR01881">
    <property type="entry name" value="cas_Cmr5"/>
    <property type="match status" value="1"/>
</dbReference>